<gene>
    <name evidence="2" type="ORF">JET14_01980</name>
</gene>
<dbReference type="RefSeq" id="WP_200336572.1">
    <property type="nucleotide sequence ID" value="NZ_CP066786.1"/>
</dbReference>
<accession>A0A7T7HKP9</accession>
<sequence length="748" mass="78524">MTTRRNSAGRKATLSVAVGSLFLLSSQGTTEAGEVADALRALGESDIVTRTVTLSDLGITEPLSFSANRVNREIFIPVPAGVPLIEPNLFFDGTYLRGDGGKTTYILSLDGYAVAARSPEGERGKTQFDIGVDGSAREDGFVRLGIAWQPLVGQFYCYGTGPDSNRLLIHPDTYLEYSYNAADLKTVSSAFSAFKQTVTLLVAGNALDSESYDAAWRLGVALERAGKALQLKALPARGDTVDASAITVPAALASVPGFAAFSNGGVVEIDDPAQIGALLVLGATDMQADIAIAGAGLSEEIDTALKAIGAELASADPDAEEAFKALVAARETLSLPVEAGSYSVRLVGGEPVMAVQPDGAREAAGLFSTWWRRTATSGDMVIRAARLPMADGDAMALLPPGDSDSNFSVVGLGEWSTTADLGGDIPPGMVPSEIHVFVSAAPGATATRPVASVFLNDMLLGAKQLEADGTPEAISVPVPAYTLLPSNTIVVRVQRQPAPGDCQELPQGYPVSISPDSYVELAPAPEAVDFSSVSARLAGDSLVVVNKSWLEDALTTLPNVIALADASGIAPERADFSVADRATYPEPDKPFLFFDVAVEGVRKRASVDGNTVQITTAKGTTLFDATGLSNIALLQAETGGGEPGLTYSADGVGPLIEKPLRLRHGDVAVIGADGVLAEVRTSGRPLPSNTEPDRLTKKPFSFSWRLLTDTDFWFRQVPVLMTALILGGFVLLMLLARIAKRRRRDDKS</sequence>
<dbReference type="Gene3D" id="2.60.120.260">
    <property type="entry name" value="Galactose-binding domain-like"/>
    <property type="match status" value="1"/>
</dbReference>
<dbReference type="AlphaFoldDB" id="A0A7T7HKP9"/>
<proteinExistence type="predicted"/>
<evidence type="ECO:0000313" key="3">
    <source>
        <dbReference type="Proteomes" id="UP000596083"/>
    </source>
</evidence>
<dbReference type="KEGG" id="mlut:JET14_01980"/>
<dbReference type="Proteomes" id="UP000596083">
    <property type="component" value="Chromosome"/>
</dbReference>
<keyword evidence="1" id="KW-0472">Membrane</keyword>
<keyword evidence="1" id="KW-0812">Transmembrane</keyword>
<evidence type="ECO:0008006" key="4">
    <source>
        <dbReference type="Google" id="ProtNLM"/>
    </source>
</evidence>
<name>A0A7T7HKP9_9HYPH</name>
<evidence type="ECO:0000313" key="2">
    <source>
        <dbReference type="EMBL" id="QQM30976.1"/>
    </source>
</evidence>
<organism evidence="2 3">
    <name type="scientific">Martelella lutilitoris</name>
    <dbReference type="NCBI Taxonomy" id="2583532"/>
    <lineage>
        <taxon>Bacteria</taxon>
        <taxon>Pseudomonadati</taxon>
        <taxon>Pseudomonadota</taxon>
        <taxon>Alphaproteobacteria</taxon>
        <taxon>Hyphomicrobiales</taxon>
        <taxon>Aurantimonadaceae</taxon>
        <taxon>Martelella</taxon>
    </lineage>
</organism>
<evidence type="ECO:0000256" key="1">
    <source>
        <dbReference type="SAM" id="Phobius"/>
    </source>
</evidence>
<keyword evidence="1" id="KW-1133">Transmembrane helix</keyword>
<reference evidence="2 3" key="1">
    <citation type="submission" date="2020-12" db="EMBL/GenBank/DDBJ databases">
        <authorList>
            <person name="Zheng R.K."/>
            <person name="Sun C.M."/>
        </authorList>
    </citation>
    <scope>NUCLEOTIDE SEQUENCE [LARGE SCALE GENOMIC DNA]</scope>
    <source>
        <strain evidence="2 3">ZRK001</strain>
    </source>
</reference>
<dbReference type="EMBL" id="CP066786">
    <property type="protein sequence ID" value="QQM30976.1"/>
    <property type="molecule type" value="Genomic_DNA"/>
</dbReference>
<protein>
    <recommendedName>
        <fullName evidence="4">Cyclic di-GMP-binding protein</fullName>
    </recommendedName>
</protein>
<feature type="transmembrane region" description="Helical" evidence="1">
    <location>
        <begin position="719"/>
        <end position="739"/>
    </location>
</feature>